<accession>A0ABU6V7U3</accession>
<feature type="compositionally biased region" description="Polar residues" evidence="1">
    <location>
        <begin position="14"/>
        <end position="24"/>
    </location>
</feature>
<feature type="region of interest" description="Disordered" evidence="1">
    <location>
        <begin position="1"/>
        <end position="24"/>
    </location>
</feature>
<dbReference type="EMBL" id="JASCZI010151120">
    <property type="protein sequence ID" value="MED6169740.1"/>
    <property type="molecule type" value="Genomic_DNA"/>
</dbReference>
<keyword evidence="3" id="KW-1185">Reference proteome</keyword>
<protein>
    <recommendedName>
        <fullName evidence="4">Transposase</fullName>
    </recommendedName>
</protein>
<proteinExistence type="predicted"/>
<reference evidence="2 3" key="1">
    <citation type="journal article" date="2023" name="Plants (Basel)">
        <title>Bridging the Gap: Combining Genomics and Transcriptomics Approaches to Understand Stylosanthes scabra, an Orphan Legume from the Brazilian Caatinga.</title>
        <authorList>
            <person name="Ferreira-Neto J.R.C."/>
            <person name="da Silva M.D."/>
            <person name="Binneck E."/>
            <person name="de Melo N.F."/>
            <person name="da Silva R.H."/>
            <person name="de Melo A.L.T.M."/>
            <person name="Pandolfi V."/>
            <person name="Bustamante F.O."/>
            <person name="Brasileiro-Vidal A.C."/>
            <person name="Benko-Iseppon A.M."/>
        </authorList>
    </citation>
    <scope>NUCLEOTIDE SEQUENCE [LARGE SCALE GENOMIC DNA]</scope>
    <source>
        <tissue evidence="2">Leaves</tissue>
    </source>
</reference>
<dbReference type="Proteomes" id="UP001341840">
    <property type="component" value="Unassembled WGS sequence"/>
</dbReference>
<evidence type="ECO:0000256" key="1">
    <source>
        <dbReference type="SAM" id="MobiDB-lite"/>
    </source>
</evidence>
<name>A0ABU6V7U3_9FABA</name>
<evidence type="ECO:0000313" key="3">
    <source>
        <dbReference type="Proteomes" id="UP001341840"/>
    </source>
</evidence>
<gene>
    <name evidence="2" type="ORF">PIB30_024112</name>
</gene>
<evidence type="ECO:0000313" key="2">
    <source>
        <dbReference type="EMBL" id="MED6169740.1"/>
    </source>
</evidence>
<sequence>MKNHPKSFRDKHPSSQASSTSTTNYIVKHFNQNLHASRNRGLKQMLVADHLHLQ</sequence>
<evidence type="ECO:0008006" key="4">
    <source>
        <dbReference type="Google" id="ProtNLM"/>
    </source>
</evidence>
<comment type="caution">
    <text evidence="2">The sequence shown here is derived from an EMBL/GenBank/DDBJ whole genome shotgun (WGS) entry which is preliminary data.</text>
</comment>
<organism evidence="2 3">
    <name type="scientific">Stylosanthes scabra</name>
    <dbReference type="NCBI Taxonomy" id="79078"/>
    <lineage>
        <taxon>Eukaryota</taxon>
        <taxon>Viridiplantae</taxon>
        <taxon>Streptophyta</taxon>
        <taxon>Embryophyta</taxon>
        <taxon>Tracheophyta</taxon>
        <taxon>Spermatophyta</taxon>
        <taxon>Magnoliopsida</taxon>
        <taxon>eudicotyledons</taxon>
        <taxon>Gunneridae</taxon>
        <taxon>Pentapetalae</taxon>
        <taxon>rosids</taxon>
        <taxon>fabids</taxon>
        <taxon>Fabales</taxon>
        <taxon>Fabaceae</taxon>
        <taxon>Papilionoideae</taxon>
        <taxon>50 kb inversion clade</taxon>
        <taxon>dalbergioids sensu lato</taxon>
        <taxon>Dalbergieae</taxon>
        <taxon>Pterocarpus clade</taxon>
        <taxon>Stylosanthes</taxon>
    </lineage>
</organism>